<accession>A0A3S1B7U9</accession>
<keyword evidence="2" id="KW-1185">Reference proteome</keyword>
<evidence type="ECO:0000313" key="1">
    <source>
        <dbReference type="EMBL" id="RUS78098.1"/>
    </source>
</evidence>
<sequence>MFQVNCFTGMSDHFLFSMSFTSSKNVVFWFTSKFTTNVNRTLLIMASTSRLTCDLCPTTHSKNTIRNTLCSGGKNNAMINAYILSWKKNRSLQTFLYTKYCNLQAIAFIKITFNIMRSVMHNYVLCRMFNANVTCHGRPALSFKVKSVEFYTNRFDNRCC</sequence>
<dbReference type="Proteomes" id="UP000271974">
    <property type="component" value="Unassembled WGS sequence"/>
</dbReference>
<gene>
    <name evidence="1" type="ORF">EGW08_014142</name>
</gene>
<comment type="caution">
    <text evidence="1">The sequence shown here is derived from an EMBL/GenBank/DDBJ whole genome shotgun (WGS) entry which is preliminary data.</text>
</comment>
<evidence type="ECO:0000313" key="2">
    <source>
        <dbReference type="Proteomes" id="UP000271974"/>
    </source>
</evidence>
<protein>
    <submittedName>
        <fullName evidence="1">Uncharacterized protein</fullName>
    </submittedName>
</protein>
<proteinExistence type="predicted"/>
<name>A0A3S1B7U9_ELYCH</name>
<dbReference type="AlphaFoldDB" id="A0A3S1B7U9"/>
<dbReference type="EMBL" id="RQTK01000533">
    <property type="protein sequence ID" value="RUS78098.1"/>
    <property type="molecule type" value="Genomic_DNA"/>
</dbReference>
<reference evidence="1 2" key="1">
    <citation type="submission" date="2019-01" db="EMBL/GenBank/DDBJ databases">
        <title>A draft genome assembly of the solar-powered sea slug Elysia chlorotica.</title>
        <authorList>
            <person name="Cai H."/>
            <person name="Li Q."/>
            <person name="Fang X."/>
            <person name="Li J."/>
            <person name="Curtis N.E."/>
            <person name="Altenburger A."/>
            <person name="Shibata T."/>
            <person name="Feng M."/>
            <person name="Maeda T."/>
            <person name="Schwartz J.A."/>
            <person name="Shigenobu S."/>
            <person name="Lundholm N."/>
            <person name="Nishiyama T."/>
            <person name="Yang H."/>
            <person name="Hasebe M."/>
            <person name="Li S."/>
            <person name="Pierce S.K."/>
            <person name="Wang J."/>
        </authorList>
    </citation>
    <scope>NUCLEOTIDE SEQUENCE [LARGE SCALE GENOMIC DNA]</scope>
    <source>
        <strain evidence="1">EC2010</strain>
        <tissue evidence="1">Whole organism of an adult</tissue>
    </source>
</reference>
<organism evidence="1 2">
    <name type="scientific">Elysia chlorotica</name>
    <name type="common">Eastern emerald elysia</name>
    <name type="synonym">Sea slug</name>
    <dbReference type="NCBI Taxonomy" id="188477"/>
    <lineage>
        <taxon>Eukaryota</taxon>
        <taxon>Metazoa</taxon>
        <taxon>Spiralia</taxon>
        <taxon>Lophotrochozoa</taxon>
        <taxon>Mollusca</taxon>
        <taxon>Gastropoda</taxon>
        <taxon>Heterobranchia</taxon>
        <taxon>Euthyneura</taxon>
        <taxon>Panpulmonata</taxon>
        <taxon>Sacoglossa</taxon>
        <taxon>Placobranchoidea</taxon>
        <taxon>Plakobranchidae</taxon>
        <taxon>Elysia</taxon>
    </lineage>
</organism>